<keyword evidence="9 15" id="KW-0862">Zinc</keyword>
<evidence type="ECO:0000256" key="13">
    <source>
        <dbReference type="ARBA" id="ARBA00025217"/>
    </source>
</evidence>
<dbReference type="SUPFAM" id="SSF53254">
    <property type="entry name" value="Phosphoglycerate mutase-like"/>
    <property type="match status" value="1"/>
</dbReference>
<dbReference type="EMBL" id="LCPF01000001">
    <property type="protein sequence ID" value="KKU91533.1"/>
    <property type="molecule type" value="Genomic_DNA"/>
</dbReference>
<evidence type="ECO:0000256" key="8">
    <source>
        <dbReference type="ARBA" id="ARBA00022741"/>
    </source>
</evidence>
<comment type="function">
    <text evidence="13 15">Catalyzes the attachment of isoleucine to tRNA(Ile). As IleRS can inadvertently accommodate and process structurally similar amino acids such as valine, to avoid such errors it has two additional distinct tRNA(Ile)-dependent editing activities. One activity is designated as 'pretransfer' editing and involves the hydrolysis of activated Val-AMP. The other activity is designated 'posttransfer' editing and involves deacylation of mischarged Val-tRNA(Ile).</text>
</comment>
<dbReference type="SMART" id="SM00855">
    <property type="entry name" value="PGAM"/>
    <property type="match status" value="1"/>
</dbReference>
<dbReference type="Pfam" id="PF08264">
    <property type="entry name" value="Anticodon_1"/>
    <property type="match status" value="1"/>
</dbReference>
<dbReference type="PANTHER" id="PTHR42780">
    <property type="entry name" value="SOLEUCYL-TRNA SYNTHETASE"/>
    <property type="match status" value="1"/>
</dbReference>
<dbReference type="Gene3D" id="1.10.730.10">
    <property type="entry name" value="Isoleucyl-tRNA Synthetase, Domain 1"/>
    <property type="match status" value="1"/>
</dbReference>
<evidence type="ECO:0000256" key="14">
    <source>
        <dbReference type="ARBA" id="ARBA00048359"/>
    </source>
</evidence>
<dbReference type="Gene3D" id="2.170.220.10">
    <property type="match status" value="1"/>
</dbReference>
<proteinExistence type="inferred from homology"/>
<comment type="caution">
    <text evidence="18">The sequence shown here is derived from an EMBL/GenBank/DDBJ whole genome shotgun (WGS) entry which is preliminary data.</text>
</comment>
<evidence type="ECO:0000256" key="6">
    <source>
        <dbReference type="ARBA" id="ARBA00022598"/>
    </source>
</evidence>
<evidence type="ECO:0000313" key="19">
    <source>
        <dbReference type="Proteomes" id="UP000034956"/>
    </source>
</evidence>
<dbReference type="GO" id="GO:0002161">
    <property type="term" value="F:aminoacyl-tRNA deacylase activity"/>
    <property type="evidence" value="ECO:0007669"/>
    <property type="project" value="InterPro"/>
</dbReference>
<dbReference type="InterPro" id="IPR009080">
    <property type="entry name" value="tRNAsynth_Ia_anticodon-bd"/>
</dbReference>
<keyword evidence="7 15" id="KW-0479">Metal-binding</keyword>
<comment type="domain">
    <text evidence="15">IleRS has two distinct active sites: one for aminoacylation and one for editing. The misactivated valine is translocated from the active site to the editing site, which sterically excludes the correctly activated isoleucine. The single editing site contains two valyl binding pockets, one specific for each substrate (Val-AMP or Val-tRNA(Ile)).</text>
</comment>
<evidence type="ECO:0000256" key="9">
    <source>
        <dbReference type="ARBA" id="ARBA00022833"/>
    </source>
</evidence>
<evidence type="ECO:0000256" key="10">
    <source>
        <dbReference type="ARBA" id="ARBA00022840"/>
    </source>
</evidence>
<gene>
    <name evidence="15" type="primary">ileS</name>
    <name evidence="18" type="ORF">UY23_C0001G0139</name>
</gene>
<dbReference type="InterPro" id="IPR002300">
    <property type="entry name" value="aa-tRNA-synth_Ia"/>
</dbReference>
<evidence type="ECO:0000313" key="18">
    <source>
        <dbReference type="EMBL" id="KKU91533.1"/>
    </source>
</evidence>
<dbReference type="GO" id="GO:0005524">
    <property type="term" value="F:ATP binding"/>
    <property type="evidence" value="ECO:0007669"/>
    <property type="project" value="UniProtKB-UniRule"/>
</dbReference>
<dbReference type="Gene3D" id="3.40.50.1240">
    <property type="entry name" value="Phosphoglycerate mutase-like"/>
    <property type="match status" value="1"/>
</dbReference>
<dbReference type="FunFam" id="3.40.50.620:FF:000063">
    <property type="entry name" value="Isoleucine--tRNA ligase"/>
    <property type="match status" value="1"/>
</dbReference>
<accession>A0A0G1WMH1</accession>
<keyword evidence="12 15" id="KW-0030">Aminoacyl-tRNA synthetase</keyword>
<dbReference type="SUPFAM" id="SSF50677">
    <property type="entry name" value="ValRS/IleRS/LeuRS editing domain"/>
    <property type="match status" value="1"/>
</dbReference>
<dbReference type="GO" id="GO:0006428">
    <property type="term" value="P:isoleucyl-tRNA aminoacylation"/>
    <property type="evidence" value="ECO:0007669"/>
    <property type="project" value="UniProtKB-UniRule"/>
</dbReference>
<dbReference type="InterPro" id="IPR013078">
    <property type="entry name" value="His_Pase_superF_clade-1"/>
</dbReference>
<feature type="short sequence motif" description="'KMSKS' region" evidence="15">
    <location>
        <begin position="817"/>
        <end position="821"/>
    </location>
</feature>
<evidence type="ECO:0000256" key="2">
    <source>
        <dbReference type="ARBA" id="ARBA00004496"/>
    </source>
</evidence>
<evidence type="ECO:0000256" key="7">
    <source>
        <dbReference type="ARBA" id="ARBA00022723"/>
    </source>
</evidence>
<organism evidence="18 19">
    <name type="scientific">Candidatus Jorgensenbacteria bacterium GW2011_GWA1_48_11</name>
    <dbReference type="NCBI Taxonomy" id="1618660"/>
    <lineage>
        <taxon>Bacteria</taxon>
        <taxon>Candidatus Joergenseniibacteriota</taxon>
    </lineage>
</organism>
<dbReference type="SUPFAM" id="SSF47323">
    <property type="entry name" value="Anticodon-binding domain of a subclass of class I aminoacyl-tRNA synthetases"/>
    <property type="match status" value="1"/>
</dbReference>
<dbReference type="Gene3D" id="3.40.50.620">
    <property type="entry name" value="HUPs"/>
    <property type="match status" value="2"/>
</dbReference>
<feature type="short sequence motif" description="'HIGH' region" evidence="15">
    <location>
        <begin position="47"/>
        <end position="57"/>
    </location>
</feature>
<dbReference type="InterPro" id="IPR002301">
    <property type="entry name" value="Ile-tRNA-ligase"/>
</dbReference>
<evidence type="ECO:0000256" key="5">
    <source>
        <dbReference type="ARBA" id="ARBA00022490"/>
    </source>
</evidence>
<dbReference type="InterPro" id="IPR009008">
    <property type="entry name" value="Val/Leu/Ile-tRNA-synth_edit"/>
</dbReference>
<dbReference type="PANTHER" id="PTHR42780:SF1">
    <property type="entry name" value="ISOLEUCINE--TRNA LIGASE, CYTOPLASMIC"/>
    <property type="match status" value="1"/>
</dbReference>
<dbReference type="GO" id="GO:0004822">
    <property type="term" value="F:isoleucine-tRNA ligase activity"/>
    <property type="evidence" value="ECO:0007669"/>
    <property type="project" value="UniProtKB-UniRule"/>
</dbReference>
<evidence type="ECO:0000256" key="11">
    <source>
        <dbReference type="ARBA" id="ARBA00022917"/>
    </source>
</evidence>
<keyword evidence="5 15" id="KW-0963">Cytoplasm</keyword>
<evidence type="ECO:0000256" key="15">
    <source>
        <dbReference type="HAMAP-Rule" id="MF_02003"/>
    </source>
</evidence>
<name>A0A0G1WMH1_9BACT</name>
<dbReference type="InterPro" id="IPR023586">
    <property type="entry name" value="Ile-tRNA-ligase_type2"/>
</dbReference>
<dbReference type="CDD" id="cd07067">
    <property type="entry name" value="HP_PGM_like"/>
    <property type="match status" value="1"/>
</dbReference>
<evidence type="ECO:0000256" key="4">
    <source>
        <dbReference type="ARBA" id="ARBA00011245"/>
    </source>
</evidence>
<feature type="binding site" evidence="15">
    <location>
        <position position="820"/>
    </location>
    <ligand>
        <name>ATP</name>
        <dbReference type="ChEBI" id="CHEBI:30616"/>
    </ligand>
</feature>
<comment type="similarity">
    <text evidence="3 15">Belongs to the class-I aminoacyl-tRNA synthetase family. IleS type 2 subfamily.</text>
</comment>
<dbReference type="GO" id="GO:0005737">
    <property type="term" value="C:cytoplasm"/>
    <property type="evidence" value="ECO:0007669"/>
    <property type="project" value="UniProtKB-SubCell"/>
</dbReference>
<keyword evidence="10 15" id="KW-0067">ATP-binding</keyword>
<protein>
    <recommendedName>
        <fullName evidence="15">Isoleucine--tRNA ligase</fullName>
        <ecNumber evidence="15">6.1.1.5</ecNumber>
    </recommendedName>
    <alternativeName>
        <fullName evidence="15">Isoleucyl-tRNA synthetase</fullName>
        <shortName evidence="15">IleRS</shortName>
    </alternativeName>
</protein>
<dbReference type="Pfam" id="PF00133">
    <property type="entry name" value="tRNA-synt_1"/>
    <property type="match status" value="2"/>
</dbReference>
<dbReference type="InterPro" id="IPR013155">
    <property type="entry name" value="M/V/L/I-tRNA-synth_anticd-bd"/>
</dbReference>
<feature type="domain" description="Methionyl/Valyl/Leucyl/Isoleucyl-tRNA synthetase anticodon-binding" evidence="17">
    <location>
        <begin position="901"/>
        <end position="1066"/>
    </location>
</feature>
<feature type="domain" description="Aminoacyl-tRNA synthetase class Ia" evidence="16">
    <location>
        <begin position="17"/>
        <end position="510"/>
    </location>
</feature>
<feature type="domain" description="Aminoacyl-tRNA synthetase class Ia" evidence="16">
    <location>
        <begin position="714"/>
        <end position="845"/>
    </location>
</feature>
<comment type="subunit">
    <text evidence="4 15">Monomer.</text>
</comment>
<evidence type="ECO:0000256" key="1">
    <source>
        <dbReference type="ARBA" id="ARBA00001947"/>
    </source>
</evidence>
<dbReference type="InterPro" id="IPR029033">
    <property type="entry name" value="His_PPase_superfam"/>
</dbReference>
<dbReference type="Pfam" id="PF00300">
    <property type="entry name" value="His_Phos_1"/>
    <property type="match status" value="1"/>
</dbReference>
<dbReference type="InterPro" id="IPR014729">
    <property type="entry name" value="Rossmann-like_a/b/a_fold"/>
</dbReference>
<dbReference type="GO" id="GO:0008270">
    <property type="term" value="F:zinc ion binding"/>
    <property type="evidence" value="ECO:0007669"/>
    <property type="project" value="UniProtKB-UniRule"/>
</dbReference>
<dbReference type="Gene3D" id="3.90.740.10">
    <property type="entry name" value="Valyl/Leucyl/Isoleucyl-tRNA synthetase, editing domain"/>
    <property type="match status" value="1"/>
</dbReference>
<evidence type="ECO:0000256" key="3">
    <source>
        <dbReference type="ARBA" id="ARBA00007078"/>
    </source>
</evidence>
<dbReference type="AlphaFoldDB" id="A0A0G1WMH1"/>
<reference evidence="18 19" key="1">
    <citation type="journal article" date="2015" name="Nature">
        <title>rRNA introns, odd ribosomes, and small enigmatic genomes across a large radiation of phyla.</title>
        <authorList>
            <person name="Brown C.T."/>
            <person name="Hug L.A."/>
            <person name="Thomas B.C."/>
            <person name="Sharon I."/>
            <person name="Castelle C.J."/>
            <person name="Singh A."/>
            <person name="Wilkins M.J."/>
            <person name="Williams K.H."/>
            <person name="Banfield J.F."/>
        </authorList>
    </citation>
    <scope>NUCLEOTIDE SEQUENCE [LARGE SCALE GENOMIC DNA]</scope>
</reference>
<dbReference type="SUPFAM" id="SSF52374">
    <property type="entry name" value="Nucleotidylyl transferase"/>
    <property type="match status" value="1"/>
</dbReference>
<keyword evidence="8 15" id="KW-0547">Nucleotide-binding</keyword>
<evidence type="ECO:0000259" key="17">
    <source>
        <dbReference type="Pfam" id="PF08264"/>
    </source>
</evidence>
<comment type="cofactor">
    <cofactor evidence="1 15">
        <name>Zn(2+)</name>
        <dbReference type="ChEBI" id="CHEBI:29105"/>
    </cofactor>
</comment>
<keyword evidence="11 15" id="KW-0648">Protein biosynthesis</keyword>
<evidence type="ECO:0000259" key="16">
    <source>
        <dbReference type="Pfam" id="PF00133"/>
    </source>
</evidence>
<dbReference type="EC" id="6.1.1.5" evidence="15"/>
<comment type="subcellular location">
    <subcellularLocation>
        <location evidence="2 15">Cytoplasm</location>
    </subcellularLocation>
</comment>
<sequence>MLHGLKEFKLPEIEEKVLDFWKKNKIFEKSLVVGKKKKKFIFYEGPPSANAKPGIHHVLARAFKDLIPRYKTMTGFFVERKAGWDTHGLPIEVQVEKELGFKSKQDIERYGVAAFNKKCRELVWLYKDEWEKLTERIGFWLDLENPYITYENSYIETLWWIVKRVWNKKLLYKGHKVVPWCPRCGTSLSSHELAQGYKEVEENSVYVKFRLKPSQKIGKFTTDNQTFIVAWTTTPWTLPGNVALAVGDNISYVIEEYSVKKPDPEGRIKNNDKLIWANGANVGIFENANFPNEGIEARASFVKARDLIGLEYEPLFNIPALKDKKAYKVYSADFVTTEDGTGVVHTAVMYGVDDYNLGKKIGLPEHHLVDERGLFKSEVPGGLGGLYVKDKATEEKTIKYLRSKNLLLKTELYKHDYPFCWRCDTPLLYYARDSWFVAMSKLKKKLLTNNSKINWVPANVKNGRFGEWLRDVNDWNFSRERYWGTPLPIWACDKCGVRRAIGGVQDLEKAAEKSRNHYILVRHGQAESNIREIDSSYPEPFPNHLTFAGKVEAEKLAKKLAGKRVGFIYASDITRTKETAEAIKAKIPGAKLFFDERLREINVGELNGRPMSEYDKFYPSYWEAFMKRPAGGENLTDLKRRVYEFLETMEKKHDGKTIVVVSHEYPIWMMATVMNGWSDGEAISEKEKRGDDFVETGGSEAVVFRSLPRDENGSMDLHRPYIDGFVFDCDKCGGEMQRVKEVVDVWFDSGAMPFAQVHYPFDGKSKLEFPANYISEAVDQTRGWFYTLLAVATLLGKGAPYENVICLGHILDKNGQKMSKSKGNVVDPWVMINKYGADAVRWYFYTVNPPGEPKRFNEADLGKASSQFIALLYNSFVFWKTYADKSSKLKLPNPKSMNVLDKWILARLNEIILSVTKKLDKYEANVAAREIEEFVGDLSRWYIRRSRRRFQPARAGGKPESQRDYAVASAVLGYVLLETSKLIAPFTPFFAEALYKSFHTDNKLSVHLENWSKGNSKFSAKGGFASGGKIQNSKLLADMAEVRKIATAALAKRAEAGIKVRQPLSEIKIKGNVLKGSGDLLEVLKEEINVKRVLHEPKLKEEVWLNTEITHELREEGWLRDLVRIIQQMRQDGKFEPKDKLILIFESPAKELVYLMEKNETLIKKEVGAKAVEYRKSPKFHIELETKLDNWPLWLGLRKPQ</sequence>
<dbReference type="PATRIC" id="fig|1618660.3.peg.144"/>
<evidence type="ECO:0000256" key="12">
    <source>
        <dbReference type="ARBA" id="ARBA00023146"/>
    </source>
</evidence>
<dbReference type="Proteomes" id="UP000034956">
    <property type="component" value="Unassembled WGS sequence"/>
</dbReference>
<keyword evidence="6 15" id="KW-0436">Ligase</keyword>
<dbReference type="PRINTS" id="PR00984">
    <property type="entry name" value="TRNASYNTHILE"/>
</dbReference>
<dbReference type="HAMAP" id="MF_02003">
    <property type="entry name" value="Ile_tRNA_synth_type2"/>
    <property type="match status" value="1"/>
</dbReference>
<comment type="catalytic activity">
    <reaction evidence="14 15">
        <text>tRNA(Ile) + L-isoleucine + ATP = L-isoleucyl-tRNA(Ile) + AMP + diphosphate</text>
        <dbReference type="Rhea" id="RHEA:11060"/>
        <dbReference type="Rhea" id="RHEA-COMP:9666"/>
        <dbReference type="Rhea" id="RHEA-COMP:9695"/>
        <dbReference type="ChEBI" id="CHEBI:30616"/>
        <dbReference type="ChEBI" id="CHEBI:33019"/>
        <dbReference type="ChEBI" id="CHEBI:58045"/>
        <dbReference type="ChEBI" id="CHEBI:78442"/>
        <dbReference type="ChEBI" id="CHEBI:78528"/>
        <dbReference type="ChEBI" id="CHEBI:456215"/>
        <dbReference type="EC" id="6.1.1.5"/>
    </reaction>
</comment>